<protein>
    <recommendedName>
        <fullName evidence="4">Outer membrane beta-barrel protein</fullName>
    </recommendedName>
</protein>
<feature type="chain" id="PRO_5029896468" description="Outer membrane beta-barrel protein" evidence="1">
    <location>
        <begin position="18"/>
        <end position="418"/>
    </location>
</feature>
<sequence length="418" mass="48600">MKYIFLLLLFCSSFALGQTRYHKGYIVTHKLDTIKGDIGLKEWNYNPNLIYLKSAEAKERKEYTINDILILQIPDVCYYQKYQGPISIPQSEISSVIDSNFVFKEETVLLKRLFEGTYLSLFSYKDATKERFFVKDKNDKISELLSNYYRLNGVKESYNPYKKQLRELLNTYGINNEKSSNAIRTSAYNEVSLIKLFKTINLNQQTVTTKKSNSVNLFFGLTANNSKVSFHENHILTGKKSEMFVTPGITGGFIFYTNPHVRKIAFNIPIHIYQVKAKAEGEEELTFDRAKYGVYNYEDIIFSLSPNIVYNYYNKQNFKLYVSGGISFSFRLNMVSNYTTYFSKSYIQSEMNNRLQYDLTLNKAMFDLPLETGVSLKRIQLFAAYLKSVGKTIYSEGQYNIQSKTYRVGVRYLFGKIL</sequence>
<evidence type="ECO:0008006" key="4">
    <source>
        <dbReference type="Google" id="ProtNLM"/>
    </source>
</evidence>
<reference evidence="2 3" key="1">
    <citation type="submission" date="2019-11" db="EMBL/GenBank/DDBJ databases">
        <authorList>
            <person name="Cheng Q."/>
            <person name="Yang Z."/>
        </authorList>
    </citation>
    <scope>NUCLEOTIDE SEQUENCE [LARGE SCALE GENOMIC DNA]</scope>
    <source>
        <strain evidence="2 3">HX-22-1</strain>
    </source>
</reference>
<dbReference type="RefSeq" id="WP_154287446.1">
    <property type="nucleotide sequence ID" value="NZ_WKJI01000002.1"/>
</dbReference>
<name>A0A7K0FPD5_9SPHI</name>
<comment type="caution">
    <text evidence="2">The sequence shown here is derived from an EMBL/GenBank/DDBJ whole genome shotgun (WGS) entry which is preliminary data.</text>
</comment>
<keyword evidence="3" id="KW-1185">Reference proteome</keyword>
<evidence type="ECO:0000256" key="1">
    <source>
        <dbReference type="SAM" id="SignalP"/>
    </source>
</evidence>
<accession>A0A7K0FPD5</accession>
<dbReference type="EMBL" id="WKJI01000002">
    <property type="protein sequence ID" value="MRX47295.1"/>
    <property type="molecule type" value="Genomic_DNA"/>
</dbReference>
<proteinExistence type="predicted"/>
<evidence type="ECO:0000313" key="2">
    <source>
        <dbReference type="EMBL" id="MRX47295.1"/>
    </source>
</evidence>
<feature type="signal peptide" evidence="1">
    <location>
        <begin position="1"/>
        <end position="17"/>
    </location>
</feature>
<keyword evidence="1" id="KW-0732">Signal</keyword>
<evidence type="ECO:0000313" key="3">
    <source>
        <dbReference type="Proteomes" id="UP000462931"/>
    </source>
</evidence>
<organism evidence="2 3">
    <name type="scientific">Pedobacter puniceum</name>
    <dbReference type="NCBI Taxonomy" id="2666136"/>
    <lineage>
        <taxon>Bacteria</taxon>
        <taxon>Pseudomonadati</taxon>
        <taxon>Bacteroidota</taxon>
        <taxon>Sphingobacteriia</taxon>
        <taxon>Sphingobacteriales</taxon>
        <taxon>Sphingobacteriaceae</taxon>
        <taxon>Pedobacter</taxon>
    </lineage>
</organism>
<dbReference type="AlphaFoldDB" id="A0A7K0FPD5"/>
<gene>
    <name evidence="2" type="ORF">GJJ64_08860</name>
</gene>
<dbReference type="Proteomes" id="UP000462931">
    <property type="component" value="Unassembled WGS sequence"/>
</dbReference>